<feature type="compositionally biased region" description="Low complexity" evidence="4">
    <location>
        <begin position="186"/>
        <end position="200"/>
    </location>
</feature>
<reference evidence="6 7" key="1">
    <citation type="submission" date="2021-01" db="EMBL/GenBank/DDBJ databases">
        <title>Belnapia mucosa sp. nov. and Belnapia arida sp. nov., isolated from the Tabernas Desert (Almeria, Spain).</title>
        <authorList>
            <person name="Molina-Menor E."/>
            <person name="Vidal-Verdu A."/>
            <person name="Calonge A."/>
            <person name="Satari L."/>
            <person name="Pereto Magraner J."/>
            <person name="Porcar Miralles M."/>
        </authorList>
    </citation>
    <scope>NUCLEOTIDE SEQUENCE [LARGE SCALE GENOMIC DNA]</scope>
    <source>
        <strain evidence="6 7">T6</strain>
    </source>
</reference>
<sequence length="407" mass="42486">MAETTASQATDWNAIAATVIANFEQTGTWDWNGAAEAPVPAAATGDTVTGASGGDTQLGSGADRLVLKISQDAYDGDAQYTIAIDGQQIGDVLTAHSLHGQGSDTVTLHGDWGNAQHRVTVTFLNDAWGGSWDADRNLHVDSVSYNGTNTQQAADLNSQGSHDFAIGQAAVQAPDAPANDASTGSAPVPVTTPVEAAPAAGSPSGFHQVWHESFDHGLGMFDRAYGHVDTGTPGQVTLTAYASENYQVASGVMVAPTGADQGFGYGLYEFTLSASTGTAPGVFACLWPASDKWPGPELDLVEVYAGGGAYSTLHWDDNGGNGQASHWLDGVDVTRTHTYGMDWEDGRITLYVDGEEKWTTTENVPKDFAHGGENEVPGVGMQAGWAAAYQHGDNSVTFYDASYSVIG</sequence>
<dbReference type="PROSITE" id="PS51762">
    <property type="entry name" value="GH16_2"/>
    <property type="match status" value="1"/>
</dbReference>
<dbReference type="Proteomes" id="UP000606490">
    <property type="component" value="Unassembled WGS sequence"/>
</dbReference>
<evidence type="ECO:0000256" key="2">
    <source>
        <dbReference type="ARBA" id="ARBA00022801"/>
    </source>
</evidence>
<dbReference type="InterPro" id="IPR013320">
    <property type="entry name" value="ConA-like_dom_sf"/>
</dbReference>
<keyword evidence="7" id="KW-1185">Reference proteome</keyword>
<dbReference type="InterPro" id="IPR031768">
    <property type="entry name" value="CBM60_xylan-bd"/>
</dbReference>
<comment type="similarity">
    <text evidence="1">Belongs to the glycosyl hydrolase 16 family.</text>
</comment>
<dbReference type="PRINTS" id="PR00737">
    <property type="entry name" value="GLHYDRLASE16"/>
</dbReference>
<dbReference type="Pfam" id="PF00722">
    <property type="entry name" value="Glyco_hydro_16"/>
    <property type="match status" value="1"/>
</dbReference>
<dbReference type="InterPro" id="IPR000757">
    <property type="entry name" value="Beta-glucanase-like"/>
</dbReference>
<keyword evidence="2" id="KW-0378">Hydrolase</keyword>
<evidence type="ECO:0000259" key="5">
    <source>
        <dbReference type="PROSITE" id="PS51762"/>
    </source>
</evidence>
<comment type="caution">
    <text evidence="6">The sequence shown here is derived from an EMBL/GenBank/DDBJ whole genome shotgun (WGS) entry which is preliminary data.</text>
</comment>
<dbReference type="Pfam" id="PF16841">
    <property type="entry name" value="CBM60"/>
    <property type="match status" value="1"/>
</dbReference>
<accession>A0ABS1V207</accession>
<evidence type="ECO:0000313" key="7">
    <source>
        <dbReference type="Proteomes" id="UP000606490"/>
    </source>
</evidence>
<evidence type="ECO:0000313" key="6">
    <source>
        <dbReference type="EMBL" id="MBL6454699.1"/>
    </source>
</evidence>
<dbReference type="SUPFAM" id="SSF49899">
    <property type="entry name" value="Concanavalin A-like lectins/glucanases"/>
    <property type="match status" value="1"/>
</dbReference>
<name>A0ABS1V207_9PROT</name>
<dbReference type="Gene3D" id="2.60.120.200">
    <property type="match status" value="1"/>
</dbReference>
<keyword evidence="3" id="KW-0326">Glycosidase</keyword>
<evidence type="ECO:0000256" key="1">
    <source>
        <dbReference type="ARBA" id="ARBA00006865"/>
    </source>
</evidence>
<dbReference type="InterPro" id="IPR008264">
    <property type="entry name" value="Beta_glucanase"/>
</dbReference>
<dbReference type="EMBL" id="JAEUXJ010000002">
    <property type="protein sequence ID" value="MBL6454699.1"/>
    <property type="molecule type" value="Genomic_DNA"/>
</dbReference>
<protein>
    <submittedName>
        <fullName evidence="6">Family 16 glycosylhydrolase</fullName>
    </submittedName>
</protein>
<dbReference type="RefSeq" id="WP_202824446.1">
    <property type="nucleotide sequence ID" value="NZ_JAEUXJ010000002.1"/>
</dbReference>
<proteinExistence type="inferred from homology"/>
<feature type="domain" description="GH16" evidence="5">
    <location>
        <begin position="181"/>
        <end position="394"/>
    </location>
</feature>
<organism evidence="6 7">
    <name type="scientific">Belnapia mucosa</name>
    <dbReference type="NCBI Taxonomy" id="2804532"/>
    <lineage>
        <taxon>Bacteria</taxon>
        <taxon>Pseudomonadati</taxon>
        <taxon>Pseudomonadota</taxon>
        <taxon>Alphaproteobacteria</taxon>
        <taxon>Acetobacterales</taxon>
        <taxon>Roseomonadaceae</taxon>
        <taxon>Belnapia</taxon>
    </lineage>
</organism>
<dbReference type="Gene3D" id="2.60.60.40">
    <property type="match status" value="1"/>
</dbReference>
<evidence type="ECO:0000256" key="3">
    <source>
        <dbReference type="ARBA" id="ARBA00023295"/>
    </source>
</evidence>
<evidence type="ECO:0000256" key="4">
    <source>
        <dbReference type="SAM" id="MobiDB-lite"/>
    </source>
</evidence>
<feature type="region of interest" description="Disordered" evidence="4">
    <location>
        <begin position="173"/>
        <end position="202"/>
    </location>
</feature>
<gene>
    <name evidence="6" type="ORF">JMJ55_05140</name>
</gene>